<accession>A0AAV2E4L8</accession>
<evidence type="ECO:0000256" key="1">
    <source>
        <dbReference type="SAM" id="MobiDB-lite"/>
    </source>
</evidence>
<keyword evidence="3" id="KW-1185">Reference proteome</keyword>
<protein>
    <submittedName>
        <fullName evidence="2">Uncharacterized protein</fullName>
    </submittedName>
</protein>
<evidence type="ECO:0000313" key="2">
    <source>
        <dbReference type="EMBL" id="CAL1380881.1"/>
    </source>
</evidence>
<feature type="region of interest" description="Disordered" evidence="1">
    <location>
        <begin position="51"/>
        <end position="72"/>
    </location>
</feature>
<sequence>MAKAVEAEEPRPAHSGLFSSFSAGLATCSFGRHSSLIFSFENGVDGSGGEGMGGGSCKMGGTEGYTTDSCYR</sequence>
<organism evidence="2 3">
    <name type="scientific">Linum trigynum</name>
    <dbReference type="NCBI Taxonomy" id="586398"/>
    <lineage>
        <taxon>Eukaryota</taxon>
        <taxon>Viridiplantae</taxon>
        <taxon>Streptophyta</taxon>
        <taxon>Embryophyta</taxon>
        <taxon>Tracheophyta</taxon>
        <taxon>Spermatophyta</taxon>
        <taxon>Magnoliopsida</taxon>
        <taxon>eudicotyledons</taxon>
        <taxon>Gunneridae</taxon>
        <taxon>Pentapetalae</taxon>
        <taxon>rosids</taxon>
        <taxon>fabids</taxon>
        <taxon>Malpighiales</taxon>
        <taxon>Linaceae</taxon>
        <taxon>Linum</taxon>
    </lineage>
</organism>
<feature type="compositionally biased region" description="Gly residues" evidence="1">
    <location>
        <begin position="51"/>
        <end position="63"/>
    </location>
</feature>
<reference evidence="2 3" key="1">
    <citation type="submission" date="2024-04" db="EMBL/GenBank/DDBJ databases">
        <authorList>
            <person name="Fracassetti M."/>
        </authorList>
    </citation>
    <scope>NUCLEOTIDE SEQUENCE [LARGE SCALE GENOMIC DNA]</scope>
</reference>
<gene>
    <name evidence="2" type="ORF">LTRI10_LOCUS22297</name>
</gene>
<dbReference type="EMBL" id="OZ034817">
    <property type="protein sequence ID" value="CAL1380881.1"/>
    <property type="molecule type" value="Genomic_DNA"/>
</dbReference>
<dbReference type="AlphaFoldDB" id="A0AAV2E4L8"/>
<name>A0AAV2E4L8_9ROSI</name>
<evidence type="ECO:0000313" key="3">
    <source>
        <dbReference type="Proteomes" id="UP001497516"/>
    </source>
</evidence>
<proteinExistence type="predicted"/>
<dbReference type="Proteomes" id="UP001497516">
    <property type="component" value="Chromosome 4"/>
</dbReference>